<protein>
    <recommendedName>
        <fullName evidence="3">Fibronectin type-III domain-containing protein</fullName>
    </recommendedName>
</protein>
<dbReference type="AlphaFoldDB" id="A0A9X4H2U1"/>
<evidence type="ECO:0000313" key="1">
    <source>
        <dbReference type="EMBL" id="MDF9409120.1"/>
    </source>
</evidence>
<evidence type="ECO:0008006" key="3">
    <source>
        <dbReference type="Google" id="ProtNLM"/>
    </source>
</evidence>
<dbReference type="InterPro" id="IPR013783">
    <property type="entry name" value="Ig-like_fold"/>
</dbReference>
<evidence type="ECO:0000313" key="2">
    <source>
        <dbReference type="Proteomes" id="UP001154312"/>
    </source>
</evidence>
<dbReference type="EMBL" id="JAKOAV010000024">
    <property type="protein sequence ID" value="MDF9409120.1"/>
    <property type="molecule type" value="Genomic_DNA"/>
</dbReference>
<sequence length="110" mass="12180">MTNGTIYYYEVTALNAGGESSNSNEASATPQAPSSEGRAVLWVTMANGSDIDYDLSMTEIQNFINWYKSKASGGVGDPFYTFSKTPISPYTSRTDYLIFDKIVCFKVNHY</sequence>
<organism evidence="1 2">
    <name type="scientific">Pelotomaculum isophthalicicum JI</name>
    <dbReference type="NCBI Taxonomy" id="947010"/>
    <lineage>
        <taxon>Bacteria</taxon>
        <taxon>Bacillati</taxon>
        <taxon>Bacillota</taxon>
        <taxon>Clostridia</taxon>
        <taxon>Eubacteriales</taxon>
        <taxon>Desulfotomaculaceae</taxon>
        <taxon>Pelotomaculum</taxon>
    </lineage>
</organism>
<dbReference type="Gene3D" id="2.60.40.10">
    <property type="entry name" value="Immunoglobulins"/>
    <property type="match status" value="1"/>
</dbReference>
<dbReference type="RefSeq" id="WP_277444564.1">
    <property type="nucleotide sequence ID" value="NZ_JAKOAV010000024.1"/>
</dbReference>
<comment type="caution">
    <text evidence="1">The sequence shown here is derived from an EMBL/GenBank/DDBJ whole genome shotgun (WGS) entry which is preliminary data.</text>
</comment>
<reference evidence="1" key="1">
    <citation type="submission" date="2022-02" db="EMBL/GenBank/DDBJ databases">
        <authorList>
            <person name="Leng L."/>
        </authorList>
    </citation>
    <scope>NUCLEOTIDE SEQUENCE</scope>
    <source>
        <strain evidence="1">JI</strain>
    </source>
</reference>
<proteinExistence type="predicted"/>
<dbReference type="Proteomes" id="UP001154312">
    <property type="component" value="Unassembled WGS sequence"/>
</dbReference>
<accession>A0A9X4H2U1</accession>
<gene>
    <name evidence="1" type="ORF">L7E55_12260</name>
</gene>
<name>A0A9X4H2U1_9FIRM</name>
<keyword evidence="2" id="KW-1185">Reference proteome</keyword>